<evidence type="ECO:0000256" key="1">
    <source>
        <dbReference type="ARBA" id="ARBA00006432"/>
    </source>
</evidence>
<dbReference type="PANTHER" id="PTHR43201:SF5">
    <property type="entry name" value="MEDIUM-CHAIN ACYL-COA LIGASE ACSF2, MITOCHONDRIAL"/>
    <property type="match status" value="1"/>
</dbReference>
<dbReference type="InterPro" id="IPR025110">
    <property type="entry name" value="AMP-bd_C"/>
</dbReference>
<feature type="domain" description="AMP-dependent synthetase/ligase" evidence="3">
    <location>
        <begin position="39"/>
        <end position="428"/>
    </location>
</feature>
<dbReference type="InterPro" id="IPR000873">
    <property type="entry name" value="AMP-dep_synth/lig_dom"/>
</dbReference>
<comment type="similarity">
    <text evidence="1">Belongs to the ATP-dependent AMP-binding enzyme family.</text>
</comment>
<dbReference type="PANTHER" id="PTHR43201">
    <property type="entry name" value="ACYL-COA SYNTHETASE"/>
    <property type="match status" value="1"/>
</dbReference>
<dbReference type="AlphaFoldDB" id="A0A1H9DTQ7"/>
<dbReference type="InterPro" id="IPR045851">
    <property type="entry name" value="AMP-bd_C_sf"/>
</dbReference>
<reference evidence="5 6" key="1">
    <citation type="submission" date="2016-10" db="EMBL/GenBank/DDBJ databases">
        <authorList>
            <person name="de Groot N.N."/>
        </authorList>
    </citation>
    <scope>NUCLEOTIDE SEQUENCE [LARGE SCALE GENOMIC DNA]</scope>
    <source>
        <strain evidence="5 6">ATCC 35958</strain>
    </source>
</reference>
<dbReference type="SUPFAM" id="SSF56801">
    <property type="entry name" value="Acetyl-CoA synthetase-like"/>
    <property type="match status" value="1"/>
</dbReference>
<dbReference type="InterPro" id="IPR042099">
    <property type="entry name" value="ANL_N_sf"/>
</dbReference>
<organism evidence="5 6">
    <name type="scientific">Giesbergeria anulus</name>
    <dbReference type="NCBI Taxonomy" id="180197"/>
    <lineage>
        <taxon>Bacteria</taxon>
        <taxon>Pseudomonadati</taxon>
        <taxon>Pseudomonadota</taxon>
        <taxon>Betaproteobacteria</taxon>
        <taxon>Burkholderiales</taxon>
        <taxon>Comamonadaceae</taxon>
        <taxon>Giesbergeria</taxon>
    </lineage>
</organism>
<proteinExistence type="inferred from homology"/>
<feature type="domain" description="AMP-binding enzyme C-terminal" evidence="4">
    <location>
        <begin position="478"/>
        <end position="553"/>
    </location>
</feature>
<sequence length="575" mass="63291">MSTSVAPDWNIAPQHGLSQVKGRTDATLSQATIAQFLADTVQRFAQQEAVVFREQGLRWSWAQFQAEVDALAAGLLALGLRVGDRVGIWSPNRAEWLVTQFATARAGLVLVNINPAYRVAELEYALNLSGCRAIITAEQLKSSKYLEMLQRLAPELATCAPGALKSNRLPSLQMVIRLGDERTPGMLNYADVLEQGRTNVDVAALDALGAGLSCHDAINIQFTSGTTGNPKGATLTHHNVVNNARFIAQAMNFSEADSLCIPVPLYHCFGMVLAVLACVSTGATMVFPGESFEPVATLQAVSEERCTALHGVPTMFIAELDHPRFAEFDLSRLRTGIMAGSPCPIETMKRVIAEMHLSEITIAYGMTETSPVSFQSSTTDPLERRVSTVGRIQPMLEAKVVNAEGQVVPVGDKGELLVRGYSVMQGYWGDEERTRETVQDGWMHTGDLATIDAEGYCNIVGRAKDMLIRGGENVYPREIEEFLFRHPKVQSVQVFGVPDAKYGEEICAWIVPKPGQTCTEDEIRDFCRDQIAHYKVPRYIRMVQDMPMTITGKVQKFVMREQMMAELKLVQAQTA</sequence>
<dbReference type="RefSeq" id="WP_091451165.1">
    <property type="nucleotide sequence ID" value="NZ_FOGD01000001.1"/>
</dbReference>
<gene>
    <name evidence="5" type="ORF">SAMN02982919_00122</name>
</gene>
<evidence type="ECO:0000313" key="5">
    <source>
        <dbReference type="EMBL" id="SEQ16815.1"/>
    </source>
</evidence>
<dbReference type="InterPro" id="IPR020845">
    <property type="entry name" value="AMP-binding_CS"/>
</dbReference>
<evidence type="ECO:0000256" key="2">
    <source>
        <dbReference type="ARBA" id="ARBA00022598"/>
    </source>
</evidence>
<dbReference type="Pfam" id="PF00501">
    <property type="entry name" value="AMP-binding"/>
    <property type="match status" value="1"/>
</dbReference>
<dbReference type="PROSITE" id="PS00455">
    <property type="entry name" value="AMP_BINDING"/>
    <property type="match status" value="1"/>
</dbReference>
<dbReference type="NCBIfam" id="NF009233">
    <property type="entry name" value="PRK12583.1"/>
    <property type="match status" value="1"/>
</dbReference>
<evidence type="ECO:0000259" key="3">
    <source>
        <dbReference type="Pfam" id="PF00501"/>
    </source>
</evidence>
<dbReference type="GO" id="GO:0031956">
    <property type="term" value="F:medium-chain fatty acid-CoA ligase activity"/>
    <property type="evidence" value="ECO:0007669"/>
    <property type="project" value="TreeGrafter"/>
</dbReference>
<keyword evidence="6" id="KW-1185">Reference proteome</keyword>
<evidence type="ECO:0000259" key="4">
    <source>
        <dbReference type="Pfam" id="PF13193"/>
    </source>
</evidence>
<keyword evidence="2" id="KW-0436">Ligase</keyword>
<protein>
    <submittedName>
        <fullName evidence="5">Fatty-acyl-CoA synthase</fullName>
    </submittedName>
</protein>
<evidence type="ECO:0000313" key="6">
    <source>
        <dbReference type="Proteomes" id="UP000199766"/>
    </source>
</evidence>
<dbReference type="Pfam" id="PF13193">
    <property type="entry name" value="AMP-binding_C"/>
    <property type="match status" value="1"/>
</dbReference>
<dbReference type="CDD" id="cd05917">
    <property type="entry name" value="FACL_like_2"/>
    <property type="match status" value="1"/>
</dbReference>
<accession>A0A1H9DTQ7</accession>
<dbReference type="GO" id="GO:0006631">
    <property type="term" value="P:fatty acid metabolic process"/>
    <property type="evidence" value="ECO:0007669"/>
    <property type="project" value="TreeGrafter"/>
</dbReference>
<name>A0A1H9DTQ7_9BURK</name>
<dbReference type="FunFam" id="3.30.300.30:FF:000008">
    <property type="entry name" value="2,3-dihydroxybenzoate-AMP ligase"/>
    <property type="match status" value="1"/>
</dbReference>
<dbReference type="Gene3D" id="3.40.50.12780">
    <property type="entry name" value="N-terminal domain of ligase-like"/>
    <property type="match status" value="1"/>
</dbReference>
<dbReference type="FunFam" id="3.40.50.12780:FF:000003">
    <property type="entry name" value="Long-chain-fatty-acid--CoA ligase FadD"/>
    <property type="match status" value="1"/>
</dbReference>
<dbReference type="Proteomes" id="UP000199766">
    <property type="component" value="Unassembled WGS sequence"/>
</dbReference>
<dbReference type="Gene3D" id="3.30.300.30">
    <property type="match status" value="1"/>
</dbReference>
<dbReference type="OrthoDB" id="9766486at2"/>
<dbReference type="STRING" id="180197.SAMN02982919_00122"/>
<dbReference type="EMBL" id="FOGD01000001">
    <property type="protein sequence ID" value="SEQ16815.1"/>
    <property type="molecule type" value="Genomic_DNA"/>
</dbReference>